<proteinExistence type="inferred from homology"/>
<keyword evidence="2" id="KW-0436">Ligase</keyword>
<dbReference type="InterPro" id="IPR051087">
    <property type="entry name" value="Mitochondrial_ACSM"/>
</dbReference>
<dbReference type="Pfam" id="PF00501">
    <property type="entry name" value="AMP-binding"/>
    <property type="match status" value="1"/>
</dbReference>
<dbReference type="Proteomes" id="UP000247586">
    <property type="component" value="Chromosome"/>
</dbReference>
<evidence type="ECO:0000256" key="3">
    <source>
        <dbReference type="ARBA" id="ARBA00022741"/>
    </source>
</evidence>
<dbReference type="GO" id="GO:0005524">
    <property type="term" value="F:ATP binding"/>
    <property type="evidence" value="ECO:0007669"/>
    <property type="project" value="UniProtKB-KW"/>
</dbReference>
<dbReference type="PANTHER" id="PTHR43605">
    <property type="entry name" value="ACYL-COENZYME A SYNTHETASE"/>
    <property type="match status" value="1"/>
</dbReference>
<feature type="domain" description="AMP-binding enzyme C-terminal" evidence="6">
    <location>
        <begin position="458"/>
        <end position="536"/>
    </location>
</feature>
<dbReference type="GO" id="GO:0015645">
    <property type="term" value="F:fatty acid ligase activity"/>
    <property type="evidence" value="ECO:0007669"/>
    <property type="project" value="TreeGrafter"/>
</dbReference>
<reference evidence="8" key="3">
    <citation type="submission" date="2020-03" db="EMBL/GenBank/DDBJ databases">
        <title>Sequencing and Assembly of Multiple Reported Metal-Biooxidizing Members of the Extremely Thermoacidophilic Archaeal Family Sulfolobaceae.</title>
        <authorList>
            <person name="Counts J.A."/>
            <person name="Kelly R.M."/>
        </authorList>
    </citation>
    <scope>NUCLEOTIDE SEQUENCE [LARGE SCALE GENOMIC DNA]</scope>
    <source>
        <strain evidence="8">HO1-1</strain>
    </source>
</reference>
<dbReference type="Pfam" id="PF13193">
    <property type="entry name" value="AMP-binding_C"/>
    <property type="match status" value="1"/>
</dbReference>
<protein>
    <submittedName>
        <fullName evidence="7">Acetyl-CoA synthetase</fullName>
    </submittedName>
</protein>
<dbReference type="GeneID" id="36834505"/>
<dbReference type="GO" id="GO:0006637">
    <property type="term" value="P:acyl-CoA metabolic process"/>
    <property type="evidence" value="ECO:0007669"/>
    <property type="project" value="TreeGrafter"/>
</dbReference>
<accession>A0A2U9ISN0</accession>
<dbReference type="FunFam" id="3.30.300.30:FF:000005">
    <property type="entry name" value="Acyl-coenzyme A synthetase ACSM5, mitochondrial"/>
    <property type="match status" value="1"/>
</dbReference>
<dbReference type="InterPro" id="IPR042099">
    <property type="entry name" value="ANL_N_sf"/>
</dbReference>
<dbReference type="CDD" id="cd05972">
    <property type="entry name" value="MACS_like"/>
    <property type="match status" value="1"/>
</dbReference>
<feature type="domain" description="AMP-dependent synthetase/ligase" evidence="5">
    <location>
        <begin position="48"/>
        <end position="395"/>
    </location>
</feature>
<evidence type="ECO:0000256" key="1">
    <source>
        <dbReference type="ARBA" id="ARBA00006432"/>
    </source>
</evidence>
<evidence type="ECO:0000313" key="7">
    <source>
        <dbReference type="EMBL" id="AWR99014.1"/>
    </source>
</evidence>
<dbReference type="Gene3D" id="3.30.300.30">
    <property type="match status" value="1"/>
</dbReference>
<evidence type="ECO:0000313" key="8">
    <source>
        <dbReference type="Proteomes" id="UP000247586"/>
    </source>
</evidence>
<dbReference type="InterPro" id="IPR025110">
    <property type="entry name" value="AMP-bd_C"/>
</dbReference>
<keyword evidence="3" id="KW-0547">Nucleotide-binding</keyword>
<keyword evidence="4" id="KW-0067">ATP-binding</keyword>
<dbReference type="InterPro" id="IPR045851">
    <property type="entry name" value="AMP-bd_C_sf"/>
</dbReference>
<dbReference type="GO" id="GO:0004321">
    <property type="term" value="F:fatty-acyl-CoA synthase activity"/>
    <property type="evidence" value="ECO:0007669"/>
    <property type="project" value="TreeGrafter"/>
</dbReference>
<organism evidence="7 8">
    <name type="scientific">Metallosphaera hakonensis JCM 8857 = DSM 7519</name>
    <dbReference type="NCBI Taxonomy" id="1293036"/>
    <lineage>
        <taxon>Archaea</taxon>
        <taxon>Thermoproteota</taxon>
        <taxon>Thermoprotei</taxon>
        <taxon>Sulfolobales</taxon>
        <taxon>Sulfolobaceae</taxon>
        <taxon>Metallosphaera</taxon>
    </lineage>
</organism>
<reference evidence="7 8" key="1">
    <citation type="submission" date="2018-05" db="EMBL/GenBank/DDBJ databases">
        <title>Complete Genome Sequences of Extremely Thermoacidophilic, Metal-Mobilizing Type-Strain Members of the Archaeal Family Sulfolobaceae: Acidianus brierleyi DSM-1651T, Acidianus sulfidivorans DSM-18786T, Metallosphaera hakonensis DSM-7519T, and Metallosphaera prunae DSM-10039T.</title>
        <authorList>
            <person name="Counts J.A."/>
            <person name="Kelly R.M."/>
        </authorList>
    </citation>
    <scope>NUCLEOTIDE SEQUENCE [LARGE SCALE GENOMIC DNA]</scope>
    <source>
        <strain evidence="7 8">HO1-1</strain>
    </source>
</reference>
<gene>
    <name evidence="7" type="ORF">DFR87_04145</name>
</gene>
<dbReference type="InterPro" id="IPR000873">
    <property type="entry name" value="AMP-dep_synth/lig_dom"/>
</dbReference>
<evidence type="ECO:0000256" key="4">
    <source>
        <dbReference type="ARBA" id="ARBA00022840"/>
    </source>
</evidence>
<dbReference type="KEGG" id="mhk:DFR87_04145"/>
<dbReference type="GO" id="GO:0016405">
    <property type="term" value="F:CoA-ligase activity"/>
    <property type="evidence" value="ECO:0007669"/>
    <property type="project" value="UniProtKB-ARBA"/>
</dbReference>
<sequence>MIRDFMKKFIEFQNSPSEEGLKKITEELSKTDLRKFNWVRDVFEDIHVRTRGHKIALLWRDMNTGEEMKLTYHELSSLSNKVLNTLRKHGLKKGDVVYLMTKVHPIHWAVFLAVIKGGLVMVPSATNLTVSELKYRFSDLRPSAIVSDSLRASVVDEALGSMKVKKFLIDGKKEGWDTLEEESPQAEAEDTLGDDVIINYFTSGTTGMPKRVIHTATSYPVGSISTATIIGVRESDFHLNLSATGWAKFAWSSFFSPLLVGSTVVAINYEGKLDPKRYIHEVEDMGVTSFCAPPTAWRQFITLDLNEFKLEKLRSVVSAGEPLNPEVIKTWKEKFGLIIRDFYGQTETTAMIGNFPFMTVKPGSMGKPHPMFNVVILDDEGREINKPHEVGHVALKTVPRPVGLLLRYSDERKNQEAFRNGYYYTGDKAYFDEDGYFYFVGRGDDVIKTSDYRVGPFEVESALLEHPAVAEAAVVGIPDPVRWQLVKAFVVLKKGYSPSREIAEEIRNKVKILLSPYKVPRVIEFVDELPKTISGKIRRVELRKIEEEKAKRGIRGEHEYVFQ</sequence>
<dbReference type="Gene3D" id="3.40.50.12780">
    <property type="entry name" value="N-terminal domain of ligase-like"/>
    <property type="match status" value="1"/>
</dbReference>
<evidence type="ECO:0000259" key="6">
    <source>
        <dbReference type="Pfam" id="PF13193"/>
    </source>
</evidence>
<dbReference type="GO" id="GO:0006633">
    <property type="term" value="P:fatty acid biosynthetic process"/>
    <property type="evidence" value="ECO:0007669"/>
    <property type="project" value="TreeGrafter"/>
</dbReference>
<reference evidence="8" key="2">
    <citation type="submission" date="2020-03" db="EMBL/GenBank/DDBJ databases">
        <title>Complete Genome Sequences of Extremely Thermoacidophilic, Metal-Mobilizing Type-Strain Members of the Archaeal Family Sulfolobaceae: Acidianus brierleyi DSM-1651T, Acidianus sulfidivorans DSM-18786T, Metallosphaera hakonensis DSM-7519T, and Metallosphaera prunae DSM-10039T.</title>
        <authorList>
            <person name="Counts J.A."/>
            <person name="Kelly R.M."/>
        </authorList>
    </citation>
    <scope>NUCLEOTIDE SEQUENCE [LARGE SCALE GENOMIC DNA]</scope>
    <source>
        <strain evidence="8">HO1-1</strain>
    </source>
</reference>
<dbReference type="STRING" id="1293036.GCA_001315825_01236"/>
<dbReference type="PANTHER" id="PTHR43605:SF10">
    <property type="entry name" value="ACYL-COA SYNTHETASE MEDIUM CHAIN FAMILY MEMBER 3"/>
    <property type="match status" value="1"/>
</dbReference>
<evidence type="ECO:0000256" key="2">
    <source>
        <dbReference type="ARBA" id="ARBA00022598"/>
    </source>
</evidence>
<evidence type="ECO:0000259" key="5">
    <source>
        <dbReference type="Pfam" id="PF00501"/>
    </source>
</evidence>
<dbReference type="OrthoDB" id="193284at2157"/>
<dbReference type="RefSeq" id="WP_110368960.1">
    <property type="nucleotide sequence ID" value="NZ_CP029287.2"/>
</dbReference>
<dbReference type="SUPFAM" id="SSF56801">
    <property type="entry name" value="Acetyl-CoA synthetase-like"/>
    <property type="match status" value="1"/>
</dbReference>
<dbReference type="AlphaFoldDB" id="A0A2U9ISN0"/>
<dbReference type="EMBL" id="CP029287">
    <property type="protein sequence ID" value="AWR99014.1"/>
    <property type="molecule type" value="Genomic_DNA"/>
</dbReference>
<comment type="similarity">
    <text evidence="1">Belongs to the ATP-dependent AMP-binding enzyme family.</text>
</comment>
<name>A0A2U9ISN0_9CREN</name>
<keyword evidence="8" id="KW-1185">Reference proteome</keyword>